<dbReference type="GO" id="GO:0004197">
    <property type="term" value="F:cysteine-type endopeptidase activity"/>
    <property type="evidence" value="ECO:0007669"/>
    <property type="project" value="InterPro"/>
</dbReference>
<feature type="compositionally biased region" description="Pro residues" evidence="8">
    <location>
        <begin position="1121"/>
        <end position="1131"/>
    </location>
</feature>
<evidence type="ECO:0000256" key="4">
    <source>
        <dbReference type="ARBA" id="ARBA00022670"/>
    </source>
</evidence>
<evidence type="ECO:0000256" key="3">
    <source>
        <dbReference type="ARBA" id="ARBA00012759"/>
    </source>
</evidence>
<dbReference type="Gene3D" id="3.10.20.90">
    <property type="entry name" value="Phosphatidylinositol 3-kinase Catalytic Subunit, Chain A, domain 1"/>
    <property type="match status" value="1"/>
</dbReference>
<evidence type="ECO:0000313" key="13">
    <source>
        <dbReference type="Proteomes" id="UP000807469"/>
    </source>
</evidence>
<dbReference type="GO" id="GO:0005829">
    <property type="term" value="C:cytosol"/>
    <property type="evidence" value="ECO:0007669"/>
    <property type="project" value="TreeGrafter"/>
</dbReference>
<dbReference type="InterPro" id="IPR028889">
    <property type="entry name" value="USP"/>
</dbReference>
<comment type="similarity">
    <text evidence="2">Belongs to the peptidase C19 family.</text>
</comment>
<keyword evidence="5" id="KW-0833">Ubl conjugation pathway</keyword>
<evidence type="ECO:0000256" key="6">
    <source>
        <dbReference type="ARBA" id="ARBA00022801"/>
    </source>
</evidence>
<dbReference type="PANTHER" id="PTHR24006">
    <property type="entry name" value="UBIQUITIN CARBOXYL-TERMINAL HYDROLASE"/>
    <property type="match status" value="1"/>
</dbReference>
<evidence type="ECO:0000256" key="2">
    <source>
        <dbReference type="ARBA" id="ARBA00009085"/>
    </source>
</evidence>
<dbReference type="InterPro" id="IPR038765">
    <property type="entry name" value="Papain-like_cys_pep_sf"/>
</dbReference>
<dbReference type="Pfam" id="PF00443">
    <property type="entry name" value="UCH"/>
    <property type="match status" value="1"/>
</dbReference>
<reference evidence="12" key="1">
    <citation type="submission" date="2020-11" db="EMBL/GenBank/DDBJ databases">
        <authorList>
            <consortium name="DOE Joint Genome Institute"/>
            <person name="Ahrendt S."/>
            <person name="Riley R."/>
            <person name="Andreopoulos W."/>
            <person name="Labutti K."/>
            <person name="Pangilinan J."/>
            <person name="Ruiz-Duenas F.J."/>
            <person name="Barrasa J.M."/>
            <person name="Sanchez-Garcia M."/>
            <person name="Camarero S."/>
            <person name="Miyauchi S."/>
            <person name="Serrano A."/>
            <person name="Linde D."/>
            <person name="Babiker R."/>
            <person name="Drula E."/>
            <person name="Ayuso-Fernandez I."/>
            <person name="Pacheco R."/>
            <person name="Padilla G."/>
            <person name="Ferreira P."/>
            <person name="Barriuso J."/>
            <person name="Kellner H."/>
            <person name="Castanera R."/>
            <person name="Alfaro M."/>
            <person name="Ramirez L."/>
            <person name="Pisabarro A.G."/>
            <person name="Kuo A."/>
            <person name="Tritt A."/>
            <person name="Lipzen A."/>
            <person name="He G."/>
            <person name="Yan M."/>
            <person name="Ng V."/>
            <person name="Cullen D."/>
            <person name="Martin F."/>
            <person name="Rosso M.-N."/>
            <person name="Henrissat B."/>
            <person name="Hibbett D."/>
            <person name="Martinez A.T."/>
            <person name="Grigoriev I.V."/>
        </authorList>
    </citation>
    <scope>NUCLEOTIDE SEQUENCE</scope>
    <source>
        <strain evidence="12">CIRM-BRFM 674</strain>
    </source>
</reference>
<evidence type="ECO:0000313" key="12">
    <source>
        <dbReference type="EMBL" id="KAF9475859.1"/>
    </source>
</evidence>
<dbReference type="GO" id="GO:0016579">
    <property type="term" value="P:protein deubiquitination"/>
    <property type="evidence" value="ECO:0007669"/>
    <property type="project" value="InterPro"/>
</dbReference>
<feature type="domain" description="DUSP" evidence="11">
    <location>
        <begin position="832"/>
        <end position="942"/>
    </location>
</feature>
<proteinExistence type="inferred from homology"/>
<dbReference type="InterPro" id="IPR000626">
    <property type="entry name" value="Ubiquitin-like_dom"/>
</dbReference>
<accession>A0A9P5YWH7</accession>
<evidence type="ECO:0000259" key="10">
    <source>
        <dbReference type="PROSITE" id="PS50235"/>
    </source>
</evidence>
<evidence type="ECO:0000256" key="7">
    <source>
        <dbReference type="ARBA" id="ARBA00022807"/>
    </source>
</evidence>
<dbReference type="EC" id="3.4.19.12" evidence="3"/>
<dbReference type="InterPro" id="IPR050164">
    <property type="entry name" value="Peptidase_C19"/>
</dbReference>
<dbReference type="GO" id="GO:0006508">
    <property type="term" value="P:proteolysis"/>
    <property type="evidence" value="ECO:0007669"/>
    <property type="project" value="UniProtKB-KW"/>
</dbReference>
<comment type="catalytic activity">
    <reaction evidence="1">
        <text>Thiol-dependent hydrolysis of ester, thioester, amide, peptide and isopeptide bonds formed by the C-terminal Gly of ubiquitin (a 76-residue protein attached to proteins as an intracellular targeting signal).</text>
        <dbReference type="EC" id="3.4.19.12"/>
    </reaction>
</comment>
<dbReference type="CDD" id="cd02668">
    <property type="entry name" value="Peptidase_C19L"/>
    <property type="match status" value="1"/>
</dbReference>
<evidence type="ECO:0000256" key="1">
    <source>
        <dbReference type="ARBA" id="ARBA00000707"/>
    </source>
</evidence>
<dbReference type="InterPro" id="IPR044743">
    <property type="entry name" value="Ubl_USP48"/>
</dbReference>
<dbReference type="GO" id="GO:0005634">
    <property type="term" value="C:nucleus"/>
    <property type="evidence" value="ECO:0007669"/>
    <property type="project" value="TreeGrafter"/>
</dbReference>
<evidence type="ECO:0000256" key="8">
    <source>
        <dbReference type="SAM" id="MobiDB-lite"/>
    </source>
</evidence>
<dbReference type="CDD" id="cd01795">
    <property type="entry name" value="Ubl_USP48"/>
    <property type="match status" value="1"/>
</dbReference>
<keyword evidence="4" id="KW-0645">Protease</keyword>
<dbReference type="Pfam" id="PF00240">
    <property type="entry name" value="ubiquitin"/>
    <property type="match status" value="1"/>
</dbReference>
<dbReference type="PANTHER" id="PTHR24006:SF888">
    <property type="entry name" value="UBIQUITIN CARBOXYL-TERMINAL HYDROLASE 30"/>
    <property type="match status" value="1"/>
</dbReference>
<dbReference type="SUPFAM" id="SSF54001">
    <property type="entry name" value="Cysteine proteinases"/>
    <property type="match status" value="1"/>
</dbReference>
<protein>
    <recommendedName>
        <fullName evidence="3">ubiquitinyl hydrolase 1</fullName>
        <ecNumber evidence="3">3.4.19.12</ecNumber>
    </recommendedName>
</protein>
<dbReference type="PROSITE" id="PS00973">
    <property type="entry name" value="USP_2"/>
    <property type="match status" value="1"/>
</dbReference>
<evidence type="ECO:0000259" key="11">
    <source>
        <dbReference type="PROSITE" id="PS51283"/>
    </source>
</evidence>
<dbReference type="OrthoDB" id="289038at2759"/>
<feature type="region of interest" description="Disordered" evidence="8">
    <location>
        <begin position="462"/>
        <end position="519"/>
    </location>
</feature>
<feature type="domain" description="Ubiquitin-like" evidence="9">
    <location>
        <begin position="1008"/>
        <end position="1075"/>
    </location>
</feature>
<feature type="compositionally biased region" description="Basic and acidic residues" evidence="8">
    <location>
        <begin position="1079"/>
        <end position="1094"/>
    </location>
</feature>
<comment type="caution">
    <text evidence="12">The sequence shown here is derived from an EMBL/GenBank/DDBJ whole genome shotgun (WGS) entry which is preliminary data.</text>
</comment>
<gene>
    <name evidence="12" type="ORF">BDN70DRAFT_996131</name>
</gene>
<name>A0A9P5YWH7_9AGAR</name>
<dbReference type="InterPro" id="IPR029071">
    <property type="entry name" value="Ubiquitin-like_domsf"/>
</dbReference>
<feature type="compositionally biased region" description="Basic and acidic residues" evidence="8">
    <location>
        <begin position="472"/>
        <end position="491"/>
    </location>
</feature>
<dbReference type="Proteomes" id="UP000807469">
    <property type="component" value="Unassembled WGS sequence"/>
</dbReference>
<keyword evidence="7" id="KW-0788">Thiol protease</keyword>
<dbReference type="SUPFAM" id="SSF54236">
    <property type="entry name" value="Ubiquitin-like"/>
    <property type="match status" value="1"/>
</dbReference>
<dbReference type="Gene3D" id="3.90.70.10">
    <property type="entry name" value="Cysteine proteinases"/>
    <property type="match status" value="1"/>
</dbReference>
<dbReference type="PROSITE" id="PS00972">
    <property type="entry name" value="USP_1"/>
    <property type="match status" value="1"/>
</dbReference>
<evidence type="ECO:0000256" key="5">
    <source>
        <dbReference type="ARBA" id="ARBA00022786"/>
    </source>
</evidence>
<dbReference type="InterPro" id="IPR001394">
    <property type="entry name" value="Peptidase_C19_UCH"/>
</dbReference>
<dbReference type="InterPro" id="IPR018200">
    <property type="entry name" value="USP_CS"/>
</dbReference>
<dbReference type="InterPro" id="IPR006615">
    <property type="entry name" value="Pept_C19_DUSP"/>
</dbReference>
<dbReference type="PROSITE" id="PS50053">
    <property type="entry name" value="UBIQUITIN_2"/>
    <property type="match status" value="1"/>
</dbReference>
<feature type="domain" description="USP" evidence="10">
    <location>
        <begin position="164"/>
        <end position="473"/>
    </location>
</feature>
<feature type="region of interest" description="Disordered" evidence="8">
    <location>
        <begin position="1079"/>
        <end position="1132"/>
    </location>
</feature>
<dbReference type="AlphaFoldDB" id="A0A9P5YWH7"/>
<evidence type="ECO:0000259" key="9">
    <source>
        <dbReference type="PROSITE" id="PS50053"/>
    </source>
</evidence>
<keyword evidence="13" id="KW-1185">Reference proteome</keyword>
<organism evidence="12 13">
    <name type="scientific">Pholiota conissans</name>
    <dbReference type="NCBI Taxonomy" id="109636"/>
    <lineage>
        <taxon>Eukaryota</taxon>
        <taxon>Fungi</taxon>
        <taxon>Dikarya</taxon>
        <taxon>Basidiomycota</taxon>
        <taxon>Agaricomycotina</taxon>
        <taxon>Agaricomycetes</taxon>
        <taxon>Agaricomycetidae</taxon>
        <taxon>Agaricales</taxon>
        <taxon>Agaricineae</taxon>
        <taxon>Strophariaceae</taxon>
        <taxon>Pholiota</taxon>
    </lineage>
</organism>
<keyword evidence="6" id="KW-0378">Hydrolase</keyword>
<sequence length="1160" mass="131481">MAPKRRRNASILSKGLLPGKHLNRNVLPSSFSPSPWAWVGNDVLNAADITLENRLASCNLSSKKQASCPNKYPAKVKGTNAALPRPSVPTSSAEGELQDDIIVISDNEEPECSNKTCKTNPNCLNYLGQQAWQDADGPARDAFFRASNLSQDPSLQSRNEDLPVGLKNLGATCYANASLQVWYRDLVFRSGLYSCEPPENVTEEKYKESPIFQLQVTFAALQEGNKSVFNPKNLVESLQLRTSEQQDAQEFSKLFMSHLDAEFKKQSSPVTKTLITDQFQGTQIYGTICHACKNRSERVSDFLELEISFTGNCKLEDRLEASLLPEKLTGDNKYFCSRCEALQDATRYTELRELPPVLHFSLLRFVYDINTMERKKSKNSISFPSNLDMGKFVGSKNTREKPNGKSSDSNLYELRGILLHKGASAYHGHYEAQVYDIESKSWFQFNDDEVTRIEVLGDKAPAKKMTTASYRSSEEAEENPKPSQLRKDRMNARKKRRIEDSDDEVAEVKKNPSLNPLDNSNIISSKDAYMLIYARKSPIPGPSRPSSDISMPKPPVRAMEVIRELNGVHNAACEMYKNQSLQVEAHFQRLRHKVQDIYSRWTDFSDPMECAIVSKHALEIWLSEGCIKAASPQVDAEEFTESDSNSTVISIVDIVCEHGALDPMKSKEMKCISLDIFHDIIQETNCEFDPLFKPSDICAECVSDVFTERLYTIDHPKTAKRFEEISFCPEDEEGFWISKKWVKDWKLNKPRMHTPSQPDPEPDSSEFRSHVICDHGALSTNTTHRRKISVEAMELLKSLFPNWQPLPSDTKTCAVCSAEIYISREDKKESRKRVEDEKARLKFIYEPTLDSWTNTSNVVSYAIIPSSFIKKWNRWITNPCASNPRPDSVDNGPFFCDHNLLGFDPNCPSDIDSTITIIQLDQWDTLGMIYSAGPLISLTKKIGEEGDGYDHEIAVCVDCRFKRKYEWDSTDVVLRLCNRDHCKKDSAPPRRGQITYAHINEARQSKRLRQNKDRNERRTFRINRTTTVKALKMMANQEFGIPTICQRLFYRGKELDDNAETFSKFKFLANDVIELREAEDVQEVHGSDSDEPRPSKKRREGPAFGGTLLGNVDSSWSSSPEPAPLSTPPSLPSEEKACIACTFSNNLQALSCEMCDTPFF</sequence>
<dbReference type="InterPro" id="IPR033841">
    <property type="entry name" value="Pep_USP48"/>
</dbReference>
<dbReference type="EMBL" id="MU155316">
    <property type="protein sequence ID" value="KAF9475859.1"/>
    <property type="molecule type" value="Genomic_DNA"/>
</dbReference>
<dbReference type="PROSITE" id="PS51283">
    <property type="entry name" value="DUSP"/>
    <property type="match status" value="1"/>
</dbReference>
<dbReference type="PROSITE" id="PS50235">
    <property type="entry name" value="USP_3"/>
    <property type="match status" value="1"/>
</dbReference>
<dbReference type="GO" id="GO:0004843">
    <property type="term" value="F:cysteine-type deubiquitinase activity"/>
    <property type="evidence" value="ECO:0007669"/>
    <property type="project" value="UniProtKB-EC"/>
</dbReference>